<feature type="region of interest" description="Disordered" evidence="1">
    <location>
        <begin position="1"/>
        <end position="24"/>
    </location>
</feature>
<dbReference type="EMBL" id="SRLO01000334">
    <property type="protein sequence ID" value="TNN60425.1"/>
    <property type="molecule type" value="Genomic_DNA"/>
</dbReference>
<gene>
    <name evidence="2" type="ORF">EYF80_029414</name>
</gene>
<comment type="caution">
    <text evidence="2">The sequence shown here is derived from an EMBL/GenBank/DDBJ whole genome shotgun (WGS) entry which is preliminary data.</text>
</comment>
<feature type="region of interest" description="Disordered" evidence="1">
    <location>
        <begin position="40"/>
        <end position="60"/>
    </location>
</feature>
<keyword evidence="3" id="KW-1185">Reference proteome</keyword>
<name>A0A4Z2H572_9TELE</name>
<dbReference type="Proteomes" id="UP000314294">
    <property type="component" value="Unassembled WGS sequence"/>
</dbReference>
<dbReference type="AlphaFoldDB" id="A0A4Z2H572"/>
<evidence type="ECO:0000313" key="2">
    <source>
        <dbReference type="EMBL" id="TNN60425.1"/>
    </source>
</evidence>
<accession>A0A4Z2H572</accession>
<organism evidence="2 3">
    <name type="scientific">Liparis tanakae</name>
    <name type="common">Tanaka's snailfish</name>
    <dbReference type="NCBI Taxonomy" id="230148"/>
    <lineage>
        <taxon>Eukaryota</taxon>
        <taxon>Metazoa</taxon>
        <taxon>Chordata</taxon>
        <taxon>Craniata</taxon>
        <taxon>Vertebrata</taxon>
        <taxon>Euteleostomi</taxon>
        <taxon>Actinopterygii</taxon>
        <taxon>Neopterygii</taxon>
        <taxon>Teleostei</taxon>
        <taxon>Neoteleostei</taxon>
        <taxon>Acanthomorphata</taxon>
        <taxon>Eupercaria</taxon>
        <taxon>Perciformes</taxon>
        <taxon>Cottioidei</taxon>
        <taxon>Cottales</taxon>
        <taxon>Liparidae</taxon>
        <taxon>Liparis</taxon>
    </lineage>
</organism>
<protein>
    <submittedName>
        <fullName evidence="2">Uncharacterized protein</fullName>
    </submittedName>
</protein>
<feature type="region of interest" description="Disordered" evidence="1">
    <location>
        <begin position="195"/>
        <end position="214"/>
    </location>
</feature>
<evidence type="ECO:0000256" key="1">
    <source>
        <dbReference type="SAM" id="MobiDB-lite"/>
    </source>
</evidence>
<reference evidence="2 3" key="1">
    <citation type="submission" date="2019-03" db="EMBL/GenBank/DDBJ databases">
        <title>First draft genome of Liparis tanakae, snailfish: a comprehensive survey of snailfish specific genes.</title>
        <authorList>
            <person name="Kim W."/>
            <person name="Song I."/>
            <person name="Jeong J.-H."/>
            <person name="Kim D."/>
            <person name="Kim S."/>
            <person name="Ryu S."/>
            <person name="Song J.Y."/>
            <person name="Lee S.K."/>
        </authorList>
    </citation>
    <scope>NUCLEOTIDE SEQUENCE [LARGE SCALE GENOMIC DNA]</scope>
    <source>
        <tissue evidence="2">Muscle</tissue>
    </source>
</reference>
<evidence type="ECO:0000313" key="3">
    <source>
        <dbReference type="Proteomes" id="UP000314294"/>
    </source>
</evidence>
<proteinExistence type="predicted"/>
<sequence>MVEGWPLEAEGRQQSPNVPVPGPVVLPRLLPRPVDRRLSAARGAVSRRRPAQGGRVAPGWRRRASSAPWGLVGGPEDPIQGLGLGRSTEVVPGGVGGVGGAGGQGGGVVGAGGVEEVRRVGVELQGVLLVVPRDEQWGLRMLRGGGLSPRWYISTTGLGTEVLDTTCWSWMVLLLKAFLMLMSCRETGGRRTENIERRTCQRRTKDDNSRERES</sequence>
<dbReference type="OrthoDB" id="10582193at2759"/>